<comment type="caution">
    <text evidence="1">The sequence shown here is derived from an EMBL/GenBank/DDBJ whole genome shotgun (WGS) entry which is preliminary data.</text>
</comment>
<protein>
    <submittedName>
        <fullName evidence="1">Uncharacterized protein</fullName>
    </submittedName>
</protein>
<dbReference type="EMBL" id="BOPF01000018">
    <property type="protein sequence ID" value="GIJ47870.1"/>
    <property type="molecule type" value="Genomic_DNA"/>
</dbReference>
<dbReference type="RefSeq" id="WP_203901375.1">
    <property type="nucleotide sequence ID" value="NZ_BOPF01000018.1"/>
</dbReference>
<dbReference type="AlphaFoldDB" id="A0A8J3YQ09"/>
<reference evidence="1" key="1">
    <citation type="submission" date="2021-01" db="EMBL/GenBank/DDBJ databases">
        <title>Whole genome shotgun sequence of Virgisporangium aliadipatigenens NBRC 105644.</title>
        <authorList>
            <person name="Komaki H."/>
            <person name="Tamura T."/>
        </authorList>
    </citation>
    <scope>NUCLEOTIDE SEQUENCE</scope>
    <source>
        <strain evidence="1">NBRC 105644</strain>
    </source>
</reference>
<sequence>MTDGAYTVEELEAHGFPVHDLTEEQRDVLRNLTPEEFAILVDVRARLEAVGPEVQAHAEIAGAALF</sequence>
<dbReference type="NCBIfam" id="NF045560">
    <property type="entry name" value="aroma_sacti_dom"/>
    <property type="match status" value="1"/>
</dbReference>
<proteinExistence type="predicted"/>
<dbReference type="InterPro" id="IPR054632">
    <property type="entry name" value="Aroma_sacti_dom"/>
</dbReference>
<keyword evidence="2" id="KW-1185">Reference proteome</keyword>
<organism evidence="1 2">
    <name type="scientific">Virgisporangium aliadipatigenens</name>
    <dbReference type="NCBI Taxonomy" id="741659"/>
    <lineage>
        <taxon>Bacteria</taxon>
        <taxon>Bacillati</taxon>
        <taxon>Actinomycetota</taxon>
        <taxon>Actinomycetes</taxon>
        <taxon>Micromonosporales</taxon>
        <taxon>Micromonosporaceae</taxon>
        <taxon>Virgisporangium</taxon>
    </lineage>
</organism>
<gene>
    <name evidence="1" type="ORF">Val02_47560</name>
</gene>
<name>A0A8J3YQ09_9ACTN</name>
<evidence type="ECO:0000313" key="2">
    <source>
        <dbReference type="Proteomes" id="UP000619260"/>
    </source>
</evidence>
<dbReference type="Proteomes" id="UP000619260">
    <property type="component" value="Unassembled WGS sequence"/>
</dbReference>
<accession>A0A8J3YQ09</accession>
<evidence type="ECO:0000313" key="1">
    <source>
        <dbReference type="EMBL" id="GIJ47870.1"/>
    </source>
</evidence>